<gene>
    <name evidence="2" type="ORF">GPA22_18540</name>
</gene>
<reference evidence="2 3" key="1">
    <citation type="submission" date="2019-12" db="EMBL/GenBank/DDBJ databases">
        <title>Comparative genomics gives insights into the taxonomy of the Azoarcus-Aromatoleum group and reveals separate origins of nif in the plant-associated Azoarcus and non-plant-associated Aromatoleum sub-groups.</title>
        <authorList>
            <person name="Lafos M."/>
            <person name="Maluk M."/>
            <person name="Batista M."/>
            <person name="Junghare M."/>
            <person name="Carmona M."/>
            <person name="Faoro H."/>
            <person name="Cruz L.M."/>
            <person name="Battistoni F."/>
            <person name="De Souza E."/>
            <person name="Pedrosa F."/>
            <person name="Chen W.-M."/>
            <person name="Poole P.S."/>
            <person name="Dixon R.A."/>
            <person name="James E.K."/>
        </authorList>
    </citation>
    <scope>NUCLEOTIDE SEQUENCE [LARGE SCALE GENOMIC DNA]</scope>
    <source>
        <strain evidence="2 3">Td21</strain>
    </source>
</reference>
<dbReference type="Pfam" id="PF17963">
    <property type="entry name" value="Big_9"/>
    <property type="match status" value="2"/>
</dbReference>
<dbReference type="Proteomes" id="UP000623795">
    <property type="component" value="Unassembled WGS sequence"/>
</dbReference>
<dbReference type="EMBL" id="WTVN01000035">
    <property type="protein sequence ID" value="NMG45719.1"/>
    <property type="molecule type" value="Genomic_DNA"/>
</dbReference>
<feature type="chain" id="PRO_5047190177" description="Tandem-95 repeat protein" evidence="1">
    <location>
        <begin position="24"/>
        <end position="762"/>
    </location>
</feature>
<organism evidence="2 3">
    <name type="scientific">Aromatoleum toluvorans</name>
    <dbReference type="NCBI Taxonomy" id="92002"/>
    <lineage>
        <taxon>Bacteria</taxon>
        <taxon>Pseudomonadati</taxon>
        <taxon>Pseudomonadota</taxon>
        <taxon>Betaproteobacteria</taxon>
        <taxon>Rhodocyclales</taxon>
        <taxon>Rhodocyclaceae</taxon>
        <taxon>Aromatoleum</taxon>
    </lineage>
</organism>
<sequence>MKTQKLKLIAAMVSLACSFSAHAVLERVGPASIAPTVGGFPAWYQDTTGLTLEFCDPQNAAELSGGWCRLLAADVPNLPEAFPNAFAPEHFFFSGDAGVKLANGGAGSLILGVEAGFAGGAPAPGDHIAFARIRVKITTVPVTGKYRIIHPYGEELLDGVAGERIFFTDDVGFICVEDFSCALSSRMGPFLLPSATPGGAELPAVSGPVPGKQYIADPLRRGPVTGSALPDVVDSTGTLRNHNIFRIEGPAGSGIGGPGIDYIETTDFTLQGRIYTGGIPGQVRVDRASYARSAAGNKLDVFAQARPTTQSRLPTQPTPPAVQPQLSFFDAPCGGVVNALGIVLPPYTAPVGATESIMFADGAHHWGQAKPAAIPAGVCVKDAAARDQLGNIVPAYYAHQVSDEITISQAHYDPAAGSLTVAAASSDTLVPPTLSLAFGSFRGDLVNGSLVMPARIAPPDIGRVLSSAFGVNDARVTIGAATGAAPAGVPVAVNDGYTFLEDAPPQTLAVLANDTNAVGGKVSIASPPHFGTAVANVDGTVTYTPKLNASGTDAFTYTVTTGTVVSNTGNVVLNITPVNDPPVAVADTANALVNVPQAINVLANDTDPDGTADIVVAANVSPPVPAGATLTVAGGVVTFTAPAVGTYTFTYQAQDAAGTLSSPATVTVRVAAAETLSVQSARFVPRLSRLRVVGTLTPVAGQTITSEYANAVGATFGVVGSTTPLPDGTWTIEKLGLTALPAGTTRIKTTTSNGSVVLTPLK</sequence>
<evidence type="ECO:0000313" key="3">
    <source>
        <dbReference type="Proteomes" id="UP000623795"/>
    </source>
</evidence>
<evidence type="ECO:0008006" key="4">
    <source>
        <dbReference type="Google" id="ProtNLM"/>
    </source>
</evidence>
<proteinExistence type="predicted"/>
<protein>
    <recommendedName>
        <fullName evidence="4">Tandem-95 repeat protein</fullName>
    </recommendedName>
</protein>
<feature type="signal peptide" evidence="1">
    <location>
        <begin position="1"/>
        <end position="23"/>
    </location>
</feature>
<evidence type="ECO:0000313" key="2">
    <source>
        <dbReference type="EMBL" id="NMG45719.1"/>
    </source>
</evidence>
<dbReference type="Gene3D" id="2.60.40.10">
    <property type="entry name" value="Immunoglobulins"/>
    <property type="match status" value="1"/>
</dbReference>
<dbReference type="Gene3D" id="2.60.40.3440">
    <property type="match status" value="1"/>
</dbReference>
<keyword evidence="1" id="KW-0732">Signal</keyword>
<evidence type="ECO:0000256" key="1">
    <source>
        <dbReference type="SAM" id="SignalP"/>
    </source>
</evidence>
<name>A0ABX1Q1Y3_9RHOO</name>
<comment type="caution">
    <text evidence="2">The sequence shown here is derived from an EMBL/GenBank/DDBJ whole genome shotgun (WGS) entry which is preliminary data.</text>
</comment>
<dbReference type="InterPro" id="IPR013783">
    <property type="entry name" value="Ig-like_fold"/>
</dbReference>
<keyword evidence="3" id="KW-1185">Reference proteome</keyword>
<accession>A0ABX1Q1Y3</accession>
<dbReference type="RefSeq" id="WP_169257552.1">
    <property type="nucleotide sequence ID" value="NZ_WTVN01000035.1"/>
</dbReference>